<evidence type="ECO:0000313" key="3">
    <source>
        <dbReference type="Proteomes" id="UP001295794"/>
    </source>
</evidence>
<comment type="caution">
    <text evidence="2">The sequence shown here is derived from an EMBL/GenBank/DDBJ whole genome shotgun (WGS) entry which is preliminary data.</text>
</comment>
<proteinExistence type="predicted"/>
<evidence type="ECO:0000313" key="2">
    <source>
        <dbReference type="EMBL" id="CAK5278674.1"/>
    </source>
</evidence>
<sequence>MQHAPSQAAAQPYRPRLDLQRCARRLQTGRRSDTALLAPDCRWKSLRRSDTVTQIIADPPGKCLHPRREGHTCRYRCTRHPSRWLQRRSRREAQRVGKVQQERPAYSSVESPGASRMISSLSESLSFIGPLFDTHDEGIDTKQEALITHRLPFAANNSPRD</sequence>
<feature type="region of interest" description="Disordered" evidence="1">
    <location>
        <begin position="86"/>
        <end position="112"/>
    </location>
</feature>
<name>A0AAD2HPH8_9AGAR</name>
<protein>
    <submittedName>
        <fullName evidence="2">Uncharacterized protein</fullName>
    </submittedName>
</protein>
<evidence type="ECO:0000256" key="1">
    <source>
        <dbReference type="SAM" id="MobiDB-lite"/>
    </source>
</evidence>
<dbReference type="AlphaFoldDB" id="A0AAD2HPH8"/>
<accession>A0AAD2HPH8</accession>
<gene>
    <name evidence="2" type="ORF">MYCIT1_LOCUS28164</name>
</gene>
<dbReference type="EMBL" id="CAVNYO010000424">
    <property type="protein sequence ID" value="CAK5278674.1"/>
    <property type="molecule type" value="Genomic_DNA"/>
</dbReference>
<keyword evidence="3" id="KW-1185">Reference proteome</keyword>
<dbReference type="Proteomes" id="UP001295794">
    <property type="component" value="Unassembled WGS sequence"/>
</dbReference>
<reference evidence="2" key="1">
    <citation type="submission" date="2023-11" db="EMBL/GenBank/DDBJ databases">
        <authorList>
            <person name="De Vega J J."/>
            <person name="De Vega J J."/>
        </authorList>
    </citation>
    <scope>NUCLEOTIDE SEQUENCE</scope>
</reference>
<organism evidence="2 3">
    <name type="scientific">Mycena citricolor</name>
    <dbReference type="NCBI Taxonomy" id="2018698"/>
    <lineage>
        <taxon>Eukaryota</taxon>
        <taxon>Fungi</taxon>
        <taxon>Dikarya</taxon>
        <taxon>Basidiomycota</taxon>
        <taxon>Agaricomycotina</taxon>
        <taxon>Agaricomycetes</taxon>
        <taxon>Agaricomycetidae</taxon>
        <taxon>Agaricales</taxon>
        <taxon>Marasmiineae</taxon>
        <taxon>Mycenaceae</taxon>
        <taxon>Mycena</taxon>
    </lineage>
</organism>